<sequence>MLIVFSGLAGTWHSVVVDGVNPLAENRQAWADIAAREDGQLSRQGKLTCWRLRRVSQRGWRLTRPLHEQARSQGYCGELRIDG</sequence>
<name>A0AA94JJN0_9PSED</name>
<evidence type="ECO:0000313" key="2">
    <source>
        <dbReference type="Proteomes" id="UP000288002"/>
    </source>
</evidence>
<proteinExistence type="predicted"/>
<evidence type="ECO:0000313" key="1">
    <source>
        <dbReference type="EMBL" id="RVD79487.1"/>
    </source>
</evidence>
<dbReference type="EMBL" id="MKWS01000001">
    <property type="protein sequence ID" value="RVD79487.1"/>
    <property type="molecule type" value="Genomic_DNA"/>
</dbReference>
<dbReference type="Proteomes" id="UP000288002">
    <property type="component" value="Unassembled WGS sequence"/>
</dbReference>
<comment type="caution">
    <text evidence="1">The sequence shown here is derived from an EMBL/GenBank/DDBJ whole genome shotgun (WGS) entry which is preliminary data.</text>
</comment>
<dbReference type="AlphaFoldDB" id="A0AA94JJN0"/>
<accession>A0AA94JJN0</accession>
<gene>
    <name evidence="1" type="ORF">A9HBioS_0011</name>
</gene>
<protein>
    <submittedName>
        <fullName evidence="1">Uncharacterized protein</fullName>
    </submittedName>
</protein>
<reference evidence="1 2" key="1">
    <citation type="submission" date="2016-10" db="EMBL/GenBank/DDBJ databases">
        <title>Search of new enzymes for the oxidation of sulfur compounds.</title>
        <authorList>
            <person name="Novo A."/>
            <person name="Moreira I.S."/>
            <person name="Castro P.M."/>
        </authorList>
    </citation>
    <scope>NUCLEOTIDE SEQUENCE [LARGE SCALE GENOMIC DNA]</scope>
    <source>
        <strain evidence="1 2">A9</strain>
    </source>
</reference>
<organism evidence="1 2">
    <name type="scientific">Pseudomonas koreensis</name>
    <dbReference type="NCBI Taxonomy" id="198620"/>
    <lineage>
        <taxon>Bacteria</taxon>
        <taxon>Pseudomonadati</taxon>
        <taxon>Pseudomonadota</taxon>
        <taxon>Gammaproteobacteria</taxon>
        <taxon>Pseudomonadales</taxon>
        <taxon>Pseudomonadaceae</taxon>
        <taxon>Pseudomonas</taxon>
    </lineage>
</organism>